<evidence type="ECO:0000259" key="1">
    <source>
        <dbReference type="Pfam" id="PF18091"/>
    </source>
</evidence>
<dbReference type="Pfam" id="PF18091">
    <property type="entry name" value="E3_UbLigase_RBR"/>
    <property type="match status" value="1"/>
</dbReference>
<dbReference type="Proteomes" id="UP000234681">
    <property type="component" value="Chromosome 15"/>
</dbReference>
<organism evidence="2 3">
    <name type="scientific">Rattus norvegicus</name>
    <name type="common">Rat</name>
    <dbReference type="NCBI Taxonomy" id="10116"/>
    <lineage>
        <taxon>Eukaryota</taxon>
        <taxon>Metazoa</taxon>
        <taxon>Chordata</taxon>
        <taxon>Craniata</taxon>
        <taxon>Vertebrata</taxon>
        <taxon>Euteleostomi</taxon>
        <taxon>Mammalia</taxon>
        <taxon>Eutheria</taxon>
        <taxon>Euarchontoglires</taxon>
        <taxon>Glires</taxon>
        <taxon>Rodentia</taxon>
        <taxon>Myomorpha</taxon>
        <taxon>Muroidea</taxon>
        <taxon>Muridae</taxon>
        <taxon>Murinae</taxon>
        <taxon>Rattus</taxon>
    </lineage>
</organism>
<dbReference type="InterPro" id="IPR026254">
    <property type="entry name" value="RNF31-like"/>
</dbReference>
<dbReference type="GO" id="GO:0071797">
    <property type="term" value="C:LUBAC complex"/>
    <property type="evidence" value="ECO:0007669"/>
    <property type="project" value="InterPro"/>
</dbReference>
<accession>A6KH20</accession>
<dbReference type="AlphaFoldDB" id="A6KH20"/>
<proteinExistence type="predicted"/>
<reference evidence="2 3" key="1">
    <citation type="submission" date="2005-07" db="EMBL/GenBank/DDBJ databases">
        <authorList>
            <person name="Mural R.J."/>
            <person name="Li P.W."/>
            <person name="Adams M.D."/>
            <person name="Amanatides P.G."/>
            <person name="Baden-Tillson H."/>
            <person name="Barnstead M."/>
            <person name="Chin S.H."/>
            <person name="Dew I."/>
            <person name="Evans C.A."/>
            <person name="Ferriera S."/>
            <person name="Flanigan M."/>
            <person name="Fosler C."/>
            <person name="Glodek A."/>
            <person name="Gu Z."/>
            <person name="Holt R.A."/>
            <person name="Jennings D."/>
            <person name="Kraft C.L."/>
            <person name="Lu F."/>
            <person name="Nguyen T."/>
            <person name="Nusskern D.R."/>
            <person name="Pfannkoch C.M."/>
            <person name="Sitter C."/>
            <person name="Sutton G.G."/>
            <person name="Venter J.C."/>
            <person name="Wang Z."/>
            <person name="Woodage T."/>
            <person name="Zheng X.H."/>
            <person name="Zhong F."/>
        </authorList>
    </citation>
    <scope>NUCLEOTIDE SEQUENCE [LARGE SCALE GENOMIC DNA]</scope>
    <source>
        <strain>BN</strain>
        <strain evidence="3">Sprague-Dawley</strain>
    </source>
</reference>
<name>A6KH20_RAT</name>
<dbReference type="EMBL" id="CH474049">
    <property type="protein sequence ID" value="EDM14249.1"/>
    <property type="molecule type" value="Genomic_DNA"/>
</dbReference>
<dbReference type="InterPro" id="IPR041031">
    <property type="entry name" value="RNF31_C"/>
</dbReference>
<evidence type="ECO:0000313" key="2">
    <source>
        <dbReference type="EMBL" id="EDM14249.1"/>
    </source>
</evidence>
<dbReference type="GO" id="GO:0004842">
    <property type="term" value="F:ubiquitin-protein transferase activity"/>
    <property type="evidence" value="ECO:0007669"/>
    <property type="project" value="InterPro"/>
</dbReference>
<feature type="domain" description="RNF31 C-terminal" evidence="1">
    <location>
        <begin position="2"/>
        <end position="81"/>
    </location>
</feature>
<dbReference type="PANTHER" id="PTHR16004">
    <property type="entry name" value="RING FINGER PROTEIN 31-RELATED"/>
    <property type="match status" value="1"/>
</dbReference>
<protein>
    <submittedName>
        <fullName evidence="2">Ring finger protein 31 (Predicted), isoform CRA_b</fullName>
    </submittedName>
</protein>
<dbReference type="PANTHER" id="PTHR16004:SF5">
    <property type="entry name" value="E3 UBIQUITIN-PROTEIN LIGASE RNF31"/>
    <property type="match status" value="1"/>
</dbReference>
<sequence>MFNTEPPAGTRAVPGGGCRVMEQKEVPSGFRDEACGKETPPGYAGLCQAHYKEYLVSLINAHSLDPATLYEVEELETATARYLHLTPQPMDGEDLPAYQARLLQKLREEVPLGQSIARRRK</sequence>
<evidence type="ECO:0000313" key="3">
    <source>
        <dbReference type="Proteomes" id="UP000234681"/>
    </source>
</evidence>
<gene>
    <name evidence="2" type="primary">Rnf31_predicted</name>
    <name evidence="2" type="ORF">rCG_23566</name>
</gene>